<dbReference type="EMBL" id="JAULSV010000003">
    <property type="protein sequence ID" value="KAK0649726.1"/>
    <property type="molecule type" value="Genomic_DNA"/>
</dbReference>
<comment type="caution">
    <text evidence="2">The sequence shown here is derived from an EMBL/GenBank/DDBJ whole genome shotgun (WGS) entry which is preliminary data.</text>
</comment>
<dbReference type="AlphaFoldDB" id="A0AA39YBS4"/>
<name>A0AA39YBS4_9PEZI</name>
<evidence type="ECO:0000313" key="2">
    <source>
        <dbReference type="EMBL" id="KAK0649726.1"/>
    </source>
</evidence>
<evidence type="ECO:0000256" key="1">
    <source>
        <dbReference type="SAM" id="SignalP"/>
    </source>
</evidence>
<dbReference type="Proteomes" id="UP001174936">
    <property type="component" value="Unassembled WGS sequence"/>
</dbReference>
<reference evidence="2" key="1">
    <citation type="submission" date="2023-06" db="EMBL/GenBank/DDBJ databases">
        <title>Genome-scale phylogeny and comparative genomics of the fungal order Sordariales.</title>
        <authorList>
            <consortium name="Lawrence Berkeley National Laboratory"/>
            <person name="Hensen N."/>
            <person name="Bonometti L."/>
            <person name="Westerberg I."/>
            <person name="Brannstrom I.O."/>
            <person name="Guillou S."/>
            <person name="Cros-Aarteil S."/>
            <person name="Calhoun S."/>
            <person name="Haridas S."/>
            <person name="Kuo A."/>
            <person name="Mondo S."/>
            <person name="Pangilinan J."/>
            <person name="Riley R."/>
            <person name="Labutti K."/>
            <person name="Andreopoulos B."/>
            <person name="Lipzen A."/>
            <person name="Chen C."/>
            <person name="Yanf M."/>
            <person name="Daum C."/>
            <person name="Ng V."/>
            <person name="Clum A."/>
            <person name="Steindorff A."/>
            <person name="Ohm R."/>
            <person name="Martin F."/>
            <person name="Silar P."/>
            <person name="Natvig D."/>
            <person name="Lalanne C."/>
            <person name="Gautier V."/>
            <person name="Ament-Velasquez S.L."/>
            <person name="Kruys A."/>
            <person name="Hutchinson M.I."/>
            <person name="Powell A.J."/>
            <person name="Barry K."/>
            <person name="Miller A.N."/>
            <person name="Grigoriev I.V."/>
            <person name="Debuchy R."/>
            <person name="Gladieux P."/>
            <person name="Thoren M.H."/>
            <person name="Johannesson H."/>
        </authorList>
    </citation>
    <scope>NUCLEOTIDE SEQUENCE</scope>
    <source>
        <strain evidence="2">SMH2532-1</strain>
    </source>
</reference>
<keyword evidence="1" id="KW-0732">Signal</keyword>
<evidence type="ECO:0000313" key="3">
    <source>
        <dbReference type="Proteomes" id="UP001174936"/>
    </source>
</evidence>
<sequence>MRPSILLTTIGAAIASATFPSNAPNPHPHLLTTRELQPINHTNTTCTLRCLHHTPPNATRLPIIVCQNSTHSNTTFAYPPWYRPNRPNATHTTTLTTLTSLTLLSRADPTTPAPSKSFFSVPQSRPSLAPNTVTILLNNTNQTPPHLQIRFSAPGEIYIDVLAEGIQWLKVENVAPGLREMDVVCAVFSGERNVLATEPFRVRGGMVWLWLSRWGEEGVVVEAVG</sequence>
<organism evidence="2 3">
    <name type="scientific">Cercophora newfieldiana</name>
    <dbReference type="NCBI Taxonomy" id="92897"/>
    <lineage>
        <taxon>Eukaryota</taxon>
        <taxon>Fungi</taxon>
        <taxon>Dikarya</taxon>
        <taxon>Ascomycota</taxon>
        <taxon>Pezizomycotina</taxon>
        <taxon>Sordariomycetes</taxon>
        <taxon>Sordariomycetidae</taxon>
        <taxon>Sordariales</taxon>
        <taxon>Lasiosphaeriaceae</taxon>
        <taxon>Cercophora</taxon>
    </lineage>
</organism>
<feature type="chain" id="PRO_5041444890" evidence="1">
    <location>
        <begin position="18"/>
        <end position="225"/>
    </location>
</feature>
<gene>
    <name evidence="2" type="ORF">B0T16DRAFT_457113</name>
</gene>
<protein>
    <submittedName>
        <fullName evidence="2">Uncharacterized protein</fullName>
    </submittedName>
</protein>
<keyword evidence="3" id="KW-1185">Reference proteome</keyword>
<proteinExistence type="predicted"/>
<accession>A0AA39YBS4</accession>
<feature type="signal peptide" evidence="1">
    <location>
        <begin position="1"/>
        <end position="17"/>
    </location>
</feature>